<dbReference type="InterPro" id="IPR013424">
    <property type="entry name" value="Ice-binding_C"/>
</dbReference>
<accession>A0A972JBH8</accession>
<evidence type="ECO:0000313" key="3">
    <source>
        <dbReference type="Proteomes" id="UP000599523"/>
    </source>
</evidence>
<dbReference type="NCBIfam" id="TIGR02595">
    <property type="entry name" value="PEP_CTERM"/>
    <property type="match status" value="1"/>
</dbReference>
<comment type="caution">
    <text evidence="2">The sequence shown here is derived from an EMBL/GenBank/DDBJ whole genome shotgun (WGS) entry which is preliminary data.</text>
</comment>
<organism evidence="2 3">
    <name type="scientific">Azoarcus taiwanensis</name>
    <dbReference type="NCBI Taxonomy" id="666964"/>
    <lineage>
        <taxon>Bacteria</taxon>
        <taxon>Pseudomonadati</taxon>
        <taxon>Pseudomonadota</taxon>
        <taxon>Betaproteobacteria</taxon>
        <taxon>Rhodocyclales</taxon>
        <taxon>Zoogloeaceae</taxon>
        <taxon>Azoarcus</taxon>
    </lineage>
</organism>
<protein>
    <submittedName>
        <fullName evidence="2">PEP-CTERM sorting domain-containing protein</fullName>
    </submittedName>
</protein>
<evidence type="ECO:0000259" key="1">
    <source>
        <dbReference type="Pfam" id="PF07589"/>
    </source>
</evidence>
<dbReference type="Proteomes" id="UP000599523">
    <property type="component" value="Unassembled WGS sequence"/>
</dbReference>
<reference evidence="2" key="1">
    <citation type="submission" date="2019-12" db="EMBL/GenBank/DDBJ databases">
        <title>Comparative genomics gives insights into the taxonomy of the Azoarcus-Aromatoleum group and reveals separate origins of nif in the plant-associated Azoarcus and non-plant-associated Aromatoleum sub-groups.</title>
        <authorList>
            <person name="Lafos M."/>
            <person name="Maluk M."/>
            <person name="Batista M."/>
            <person name="Junghare M."/>
            <person name="Carmona M."/>
            <person name="Faoro H."/>
            <person name="Cruz L.M."/>
            <person name="Battistoni F."/>
            <person name="De Souza E."/>
            <person name="Pedrosa F."/>
            <person name="Chen W.-M."/>
            <person name="Poole P.S."/>
            <person name="Dixon R.A."/>
            <person name="James E.K."/>
        </authorList>
    </citation>
    <scope>NUCLEOTIDE SEQUENCE</scope>
    <source>
        <strain evidence="2">NSC3</strain>
    </source>
</reference>
<dbReference type="Pfam" id="PF07589">
    <property type="entry name" value="PEP-CTERM"/>
    <property type="match status" value="1"/>
</dbReference>
<evidence type="ECO:0000313" key="2">
    <source>
        <dbReference type="EMBL" id="NMG03472.1"/>
    </source>
</evidence>
<dbReference type="EMBL" id="WTVM01000058">
    <property type="protein sequence ID" value="NMG03472.1"/>
    <property type="molecule type" value="Genomic_DNA"/>
</dbReference>
<sequence length="202" mass="21176">MLSMGRIFPPGRQRLLGLGQARENVEKNKMKTASKILSGAVLAGFISVANAFPITDIYTPASGSASLGTHTYQHSLGTAFEPLIHEIMSATLTLTLTGPEGAILMVEVDGVTASEFNGKINEIPSAGIDLGSLSLSFLQSGGLLEFTLTRSGAGQSQVALTQSMLTVQGQTRQEVSPVPEPATLALIGMGLFGLGAMRRRML</sequence>
<dbReference type="AlphaFoldDB" id="A0A972JBH8"/>
<gene>
    <name evidence="2" type="ORF">GPA21_10885</name>
</gene>
<keyword evidence="3" id="KW-1185">Reference proteome</keyword>
<feature type="domain" description="Ice-binding protein C-terminal" evidence="1">
    <location>
        <begin position="177"/>
        <end position="199"/>
    </location>
</feature>
<proteinExistence type="predicted"/>
<name>A0A972JBH8_9RHOO</name>